<name>A0A5B9N7S8_9CAUD</name>
<organism evidence="1 2">
    <name type="scientific">Klebsiella phage KMI6</name>
    <dbReference type="NCBI Taxonomy" id="2601617"/>
    <lineage>
        <taxon>Viruses</taxon>
        <taxon>Duplodnaviria</taxon>
        <taxon>Heunggongvirae</taxon>
        <taxon>Uroviricota</taxon>
        <taxon>Caudoviricetes</taxon>
        <taxon>Autographivirales</taxon>
        <taxon>Autoscriptoviridae</taxon>
        <taxon>Slopekvirinae</taxon>
        <taxon>Drulisvirus</taxon>
        <taxon>Drulisvirus KMI6</taxon>
    </lineage>
</organism>
<accession>A0A5B9N7S8</accession>
<evidence type="ECO:0000313" key="2">
    <source>
        <dbReference type="Proteomes" id="UP000323801"/>
    </source>
</evidence>
<proteinExistence type="predicted"/>
<evidence type="ECO:0000313" key="1">
    <source>
        <dbReference type="EMBL" id="QEG10148.1"/>
    </source>
</evidence>
<reference evidence="1 2" key="1">
    <citation type="submission" date="2019-06" db="EMBL/GenBank/DDBJ databases">
        <title>Comparative genomics of Klebsiella bacteriophages in the elucidation of host range specificity.</title>
        <authorList>
            <person name="Ku H."/>
            <person name="Brown T."/>
            <person name="Kabwe M."/>
            <person name="Chan H.T."/>
            <person name="Petrovski S."/>
            <person name="Tucci J."/>
        </authorList>
    </citation>
    <scope>NUCLEOTIDE SEQUENCE [LARGE SCALE GENOMIC DNA]</scope>
</reference>
<dbReference type="Proteomes" id="UP000323801">
    <property type="component" value="Segment"/>
</dbReference>
<sequence length="74" mass="7889">MKDAAGNTLSVGDKVYIYWGYNTLCPGVIKSIQGNGARVLVDAWPSHPDPVHRYSLSKPKGGECMIKVNANGAA</sequence>
<protein>
    <submittedName>
        <fullName evidence="1">Uncharacterized protein</fullName>
    </submittedName>
</protein>
<dbReference type="Pfam" id="PF23835">
    <property type="entry name" value="DUF7205"/>
    <property type="match status" value="1"/>
</dbReference>
<keyword evidence="2" id="KW-1185">Reference proteome</keyword>
<dbReference type="InterPro" id="IPR055629">
    <property type="entry name" value="DUF7205"/>
</dbReference>
<dbReference type="EMBL" id="MN101220">
    <property type="protein sequence ID" value="QEG10148.1"/>
    <property type="molecule type" value="Genomic_DNA"/>
</dbReference>
<gene>
    <name evidence="1" type="ORF">KMI6_39</name>
</gene>